<keyword evidence="2" id="KW-1133">Transmembrane helix</keyword>
<keyword evidence="2" id="KW-0472">Membrane</keyword>
<dbReference type="AlphaFoldDB" id="A0A4S8NUZ5"/>
<keyword evidence="4" id="KW-1185">Reference proteome</keyword>
<proteinExistence type="predicted"/>
<reference evidence="3 4" key="1">
    <citation type="journal article" date="2018" name="Int. J. Syst. Evol. Microbiol.">
        <title>Glycomyces paridis sp. nov., isolated from the medicinal plant Paris polyphylla.</title>
        <authorList>
            <person name="Fang X.M."/>
            <person name="Bai J.L."/>
            <person name="Su J."/>
            <person name="Zhao L.L."/>
            <person name="Liu H.Y."/>
            <person name="Ma B.P."/>
            <person name="Zhang Y.Q."/>
            <person name="Yu L.Y."/>
        </authorList>
    </citation>
    <scope>NUCLEOTIDE SEQUENCE [LARGE SCALE GENOMIC DNA]</scope>
    <source>
        <strain evidence="3 4">CPCC 204357</strain>
    </source>
</reference>
<keyword evidence="2" id="KW-0812">Transmembrane</keyword>
<evidence type="ECO:0000313" key="3">
    <source>
        <dbReference type="EMBL" id="THV21238.1"/>
    </source>
</evidence>
<dbReference type="OrthoDB" id="5197200at2"/>
<sequence>MNKVTDRDNPLNQREPGLLADRPRPRSGSASARRKQYTLLTALASQLETPLRPLGFRLPSARARAGGLFLAFLLFAGTGIYLRVQDEPPPEPTTIGDVVRPDFVGTLPTPIGLEEWREALAPFDLEWVDDGARQTERPSAMLVFDDEFDSYAIGSRHLGMTELTAAIGFEGDEVAWFACHAFGPTDEFSALFFGTCFYAAAITGVDTAAALDWIATTLATEGEAGRLFSRAEAFCPAVLQATKIHGDAVNAQITIAALPEC</sequence>
<name>A0A4S8NUZ5_9ACTN</name>
<dbReference type="RefSeq" id="WP_136532441.1">
    <property type="nucleotide sequence ID" value="NZ_STGX01000028.1"/>
</dbReference>
<dbReference type="Proteomes" id="UP000305792">
    <property type="component" value="Unassembled WGS sequence"/>
</dbReference>
<evidence type="ECO:0000313" key="4">
    <source>
        <dbReference type="Proteomes" id="UP000305792"/>
    </source>
</evidence>
<protein>
    <submittedName>
        <fullName evidence="3">Uncharacterized protein</fullName>
    </submittedName>
</protein>
<accession>A0A4S8NUZ5</accession>
<evidence type="ECO:0000256" key="2">
    <source>
        <dbReference type="SAM" id="Phobius"/>
    </source>
</evidence>
<comment type="caution">
    <text evidence="3">The sequence shown here is derived from an EMBL/GenBank/DDBJ whole genome shotgun (WGS) entry which is preliminary data.</text>
</comment>
<dbReference type="EMBL" id="STGX01000028">
    <property type="protein sequence ID" value="THV21238.1"/>
    <property type="molecule type" value="Genomic_DNA"/>
</dbReference>
<feature type="region of interest" description="Disordered" evidence="1">
    <location>
        <begin position="1"/>
        <end position="33"/>
    </location>
</feature>
<evidence type="ECO:0000256" key="1">
    <source>
        <dbReference type="SAM" id="MobiDB-lite"/>
    </source>
</evidence>
<feature type="transmembrane region" description="Helical" evidence="2">
    <location>
        <begin position="65"/>
        <end position="84"/>
    </location>
</feature>
<gene>
    <name evidence="3" type="ORF">E9998_24840</name>
</gene>
<organism evidence="3 4">
    <name type="scientific">Glycomyces paridis</name>
    <dbReference type="NCBI Taxonomy" id="2126555"/>
    <lineage>
        <taxon>Bacteria</taxon>
        <taxon>Bacillati</taxon>
        <taxon>Actinomycetota</taxon>
        <taxon>Actinomycetes</taxon>
        <taxon>Glycomycetales</taxon>
        <taxon>Glycomycetaceae</taxon>
        <taxon>Glycomyces</taxon>
    </lineage>
</organism>